<evidence type="ECO:0000313" key="2">
    <source>
        <dbReference type="Proteomes" id="UP001165186"/>
    </source>
</evidence>
<reference evidence="1" key="1">
    <citation type="submission" date="2024-09" db="EMBL/GenBank/DDBJ databases">
        <title>Draft Genome Sequences of Neofusicoccum parvum.</title>
        <authorList>
            <person name="Ashida A."/>
            <person name="Camagna M."/>
            <person name="Tanaka A."/>
            <person name="Takemoto D."/>
        </authorList>
    </citation>
    <scope>NUCLEOTIDE SEQUENCE</scope>
    <source>
        <strain evidence="1">PPO83</strain>
    </source>
</reference>
<dbReference type="EMBL" id="BSXG01000037">
    <property type="protein sequence ID" value="GME27419.1"/>
    <property type="molecule type" value="Genomic_DNA"/>
</dbReference>
<proteinExistence type="predicted"/>
<name>A0ACB5S3S0_9PEZI</name>
<protein>
    <submittedName>
        <fullName evidence="1">Uncharacterized protein K452DRAFT_227456</fullName>
    </submittedName>
</protein>
<accession>A0ACB5S3S0</accession>
<sequence>MHAEQDYLTFSACTELAERGYTVLCANNDASKSGYMTDLDFENMMQDVALGVSYLRNQSDINQVVLLGHSGGGAMMSAYQNIAENGLAACQGSEKLYPCSDDLASLPKADGIVLVDANYGVSTMTLLSLNPAIMDERNGRQINSSLDLYSPANGFTDTGANYSAAFTKAFQAGVAARMNRLIEYAEGRLDAINAGNGTFSDDEELYIPDALYTGNNNKLFAQDTRLLSHTSQAWPLLHKNGSSTTQVVYSVRVASNFQSVADSYLNGALKTTVKRFLGALAIRVSEDFSYNEDSLTGIEWTSSHMVPVGAVPGITVPLLTMGMTGHWEYLNAEKIYLNSGSNDTSIAFVEGAEHTINTCTACESYPGEFGDTTKTAYDHIAQWLGKEGRFM</sequence>
<dbReference type="Proteomes" id="UP001165186">
    <property type="component" value="Unassembled WGS sequence"/>
</dbReference>
<organism evidence="1 2">
    <name type="scientific">Neofusicoccum parvum</name>
    <dbReference type="NCBI Taxonomy" id="310453"/>
    <lineage>
        <taxon>Eukaryota</taxon>
        <taxon>Fungi</taxon>
        <taxon>Dikarya</taxon>
        <taxon>Ascomycota</taxon>
        <taxon>Pezizomycotina</taxon>
        <taxon>Dothideomycetes</taxon>
        <taxon>Dothideomycetes incertae sedis</taxon>
        <taxon>Botryosphaeriales</taxon>
        <taxon>Botryosphaeriaceae</taxon>
        <taxon>Neofusicoccum</taxon>
    </lineage>
</organism>
<evidence type="ECO:0000313" key="1">
    <source>
        <dbReference type="EMBL" id="GME27419.1"/>
    </source>
</evidence>
<gene>
    <name evidence="1" type="primary">g7338</name>
    <name evidence="1" type="ORF">NpPPO83_00007338</name>
</gene>
<keyword evidence="2" id="KW-1185">Reference proteome</keyword>
<comment type="caution">
    <text evidence="1">The sequence shown here is derived from an EMBL/GenBank/DDBJ whole genome shotgun (WGS) entry which is preliminary data.</text>
</comment>